<proteinExistence type="predicted"/>
<dbReference type="RefSeq" id="XP_044715086.1">
    <property type="nucleotide sequence ID" value="XM_044869824.1"/>
</dbReference>
<reference evidence="2" key="1">
    <citation type="submission" date="2021-09" db="EMBL/GenBank/DDBJ databases">
        <title>A high-quality genome of the endoparasitic fungus Hirsutella rhossiliensis with a comparison of Hirsutella genomes reveals transposable elements contributing to genome size variation.</title>
        <authorList>
            <person name="Lin R."/>
            <person name="Jiao Y."/>
            <person name="Sun X."/>
            <person name="Ling J."/>
            <person name="Xie B."/>
            <person name="Cheng X."/>
        </authorList>
    </citation>
    <scope>NUCLEOTIDE SEQUENCE</scope>
    <source>
        <strain evidence="2">HR02</strain>
    </source>
</reference>
<evidence type="ECO:0000313" key="3">
    <source>
        <dbReference type="Proteomes" id="UP000824596"/>
    </source>
</evidence>
<dbReference type="GeneID" id="68360482"/>
<feature type="region of interest" description="Disordered" evidence="1">
    <location>
        <begin position="157"/>
        <end position="185"/>
    </location>
</feature>
<evidence type="ECO:0000256" key="1">
    <source>
        <dbReference type="SAM" id="MobiDB-lite"/>
    </source>
</evidence>
<keyword evidence="3" id="KW-1185">Reference proteome</keyword>
<sequence length="527" mass="58136">MTFSSIDRSTVSSSQGCFCYKAQHMSDRLLTVHANADVLPTWIRRQTRTRFTKAHQSPNKQRLSHPDFPPRRFWRNLSKLHLTKNALRALDGDGGVGPSNSTLRRIDERPAASREFPSQLLPDIIETYPSFRVTWWSRSQGFERDNMGLRELILGRRKRGSQTPIKSGETRNTTTTKSTGPYDGNFQQHLINRGVYPVRYTYPDGKALPRPDNVDEIKRALGQRRPSLSPSQFSEAAFEAFQDADTHAAKEAQVMARVIPIIKGKVEDPKCAAGQLPFRNLDHLTDGSLVPGNPDIYYGARPEQLRPAIYDELGGHIIPLAQDSLPVAPNFFLHVKGPGGSLAVASRQACYDGALGARGIHGLHSYKQSEPQYDNKAYTLTSIYHGGHLKMYTSHMIPPSTPGGRPNFAMTQIKTWSLTADADAFRQGAAAYRNGRDWAKRQRDDAIKQANERAAEAEAGASPFGGGLGLSFASKASAGETIATSQGTIVDPAANIAPSYESETSADEPSLDAREFRPVKRTKLHSP</sequence>
<feature type="compositionally biased region" description="Basic and acidic residues" evidence="1">
    <location>
        <begin position="435"/>
        <end position="456"/>
    </location>
</feature>
<name>A0A9P8MLK6_9HYPO</name>
<evidence type="ECO:0000313" key="2">
    <source>
        <dbReference type="EMBL" id="KAH0957572.1"/>
    </source>
</evidence>
<comment type="caution">
    <text evidence="2">The sequence shown here is derived from an EMBL/GenBank/DDBJ whole genome shotgun (WGS) entry which is preliminary data.</text>
</comment>
<feature type="region of interest" description="Disordered" evidence="1">
    <location>
        <begin position="435"/>
        <end position="461"/>
    </location>
</feature>
<protein>
    <submittedName>
        <fullName evidence="2">Uncharacterized protein</fullName>
    </submittedName>
</protein>
<gene>
    <name evidence="2" type="ORF">HRG_11354</name>
</gene>
<dbReference type="Proteomes" id="UP000824596">
    <property type="component" value="Unassembled WGS sequence"/>
</dbReference>
<feature type="compositionally biased region" description="Polar residues" evidence="1">
    <location>
        <begin position="161"/>
        <end position="185"/>
    </location>
</feature>
<dbReference type="OrthoDB" id="5336565at2759"/>
<feature type="region of interest" description="Disordered" evidence="1">
    <location>
        <begin position="483"/>
        <end position="527"/>
    </location>
</feature>
<dbReference type="AlphaFoldDB" id="A0A9P8MLK6"/>
<organism evidence="2 3">
    <name type="scientific">Hirsutella rhossiliensis</name>
    <dbReference type="NCBI Taxonomy" id="111463"/>
    <lineage>
        <taxon>Eukaryota</taxon>
        <taxon>Fungi</taxon>
        <taxon>Dikarya</taxon>
        <taxon>Ascomycota</taxon>
        <taxon>Pezizomycotina</taxon>
        <taxon>Sordariomycetes</taxon>
        <taxon>Hypocreomycetidae</taxon>
        <taxon>Hypocreales</taxon>
        <taxon>Ophiocordycipitaceae</taxon>
        <taxon>Hirsutella</taxon>
    </lineage>
</organism>
<dbReference type="EMBL" id="JAIZPD010000020">
    <property type="protein sequence ID" value="KAH0957572.1"/>
    <property type="molecule type" value="Genomic_DNA"/>
</dbReference>
<accession>A0A9P8MLK6</accession>